<evidence type="ECO:0000256" key="3">
    <source>
        <dbReference type="PROSITE-ProRule" id="PRU00221"/>
    </source>
</evidence>
<dbReference type="PROSITE" id="PS50082">
    <property type="entry name" value="WD_REPEATS_2"/>
    <property type="match status" value="1"/>
</dbReference>
<dbReference type="PROSITE" id="PS50294">
    <property type="entry name" value="WD_REPEATS_REGION"/>
    <property type="match status" value="1"/>
</dbReference>
<accession>A0A1B6MRK4</accession>
<keyword evidence="2" id="KW-0677">Repeat</keyword>
<dbReference type="InterPro" id="IPR001680">
    <property type="entry name" value="WD40_rpt"/>
</dbReference>
<dbReference type="EMBL" id="GEBQ01001407">
    <property type="protein sequence ID" value="JAT38570.1"/>
    <property type="molecule type" value="Transcribed_RNA"/>
</dbReference>
<proteinExistence type="predicted"/>
<dbReference type="InterPro" id="IPR036322">
    <property type="entry name" value="WD40_repeat_dom_sf"/>
</dbReference>
<dbReference type="PANTHER" id="PTHR19918">
    <property type="entry name" value="CELL DIVISION CYCLE 20 CDC20 FIZZY -RELATED"/>
    <property type="match status" value="1"/>
</dbReference>
<sequence length="477" mass="53442">EPVETTRSPTQKGHVYHFSWISFVYFPSPSHCFVMNIHEEPPFDSLFRTNPWDRFVRSSSTLRTRHQTIAEDTLPANSDPIINKKLYSSSKETYKSLVAQALTVTPTPQLWAPQWPVRSRPNPHIGSPVVVLDLPNLRNDFCSSLMDWSSSDYLTVAFPRSVYLWHTPTSRTMRLPSVHPSCIKWDQKGTVLFTASRTGTIKLYDMAVQQDVSADWRPRCHFGCHITCATFHPTMPLMFMGCNRGAFSAYHVNKGLSHIVDVHDFNTAITAVAFSCDGEYFAVTSMCSTVSVYDTSNCRPVFASKLGGPARALAWHPWKRSCLVVGDVLGSLAQFNVLSPRTRGQPDRCYTSLYNTAILCLAFNPLSAELVVSHRIFIEFNGSGGTTQASTYADTQLNVLASFDRVVDRMEGHTGRVPFLNWSPDGTKLASSGSDETARIWNFLPQDKRKRTKKTACKLNYTSAALELGSRMGITIR</sequence>
<dbReference type="GO" id="GO:0031145">
    <property type="term" value="P:anaphase-promoting complex-dependent catabolic process"/>
    <property type="evidence" value="ECO:0007669"/>
    <property type="project" value="TreeGrafter"/>
</dbReference>
<dbReference type="GO" id="GO:1905786">
    <property type="term" value="P:positive regulation of anaphase-promoting complex-dependent catabolic process"/>
    <property type="evidence" value="ECO:0007669"/>
    <property type="project" value="TreeGrafter"/>
</dbReference>
<dbReference type="InterPro" id="IPR033010">
    <property type="entry name" value="Cdc20/Fizzy"/>
</dbReference>
<evidence type="ECO:0000256" key="2">
    <source>
        <dbReference type="ARBA" id="ARBA00022737"/>
    </source>
</evidence>
<evidence type="ECO:0000256" key="1">
    <source>
        <dbReference type="ARBA" id="ARBA00022574"/>
    </source>
</evidence>
<dbReference type="SMART" id="SM00320">
    <property type="entry name" value="WD40"/>
    <property type="match status" value="4"/>
</dbReference>
<evidence type="ECO:0000313" key="4">
    <source>
        <dbReference type="EMBL" id="JAT38570.1"/>
    </source>
</evidence>
<dbReference type="GO" id="GO:0005680">
    <property type="term" value="C:anaphase-promoting complex"/>
    <property type="evidence" value="ECO:0007669"/>
    <property type="project" value="TreeGrafter"/>
</dbReference>
<dbReference type="AlphaFoldDB" id="A0A1B6MRK4"/>
<dbReference type="SUPFAM" id="SSF50978">
    <property type="entry name" value="WD40 repeat-like"/>
    <property type="match status" value="1"/>
</dbReference>
<dbReference type="GO" id="GO:1990757">
    <property type="term" value="F:ubiquitin ligase activator activity"/>
    <property type="evidence" value="ECO:0007669"/>
    <property type="project" value="TreeGrafter"/>
</dbReference>
<name>A0A1B6MRK4_9HEMI</name>
<dbReference type="PANTHER" id="PTHR19918:SF52">
    <property type="entry name" value="PROTEIN CORTEX"/>
    <property type="match status" value="1"/>
</dbReference>
<keyword evidence="1 3" id="KW-0853">WD repeat</keyword>
<dbReference type="InterPro" id="IPR015943">
    <property type="entry name" value="WD40/YVTN_repeat-like_dom_sf"/>
</dbReference>
<gene>
    <name evidence="4" type="ORF">g.86</name>
</gene>
<dbReference type="Pfam" id="PF00400">
    <property type="entry name" value="WD40"/>
    <property type="match status" value="3"/>
</dbReference>
<protein>
    <submittedName>
        <fullName evidence="4">Uncharacterized protein</fullName>
    </submittedName>
</protein>
<dbReference type="GO" id="GO:0010997">
    <property type="term" value="F:anaphase-promoting complex binding"/>
    <property type="evidence" value="ECO:0007669"/>
    <property type="project" value="InterPro"/>
</dbReference>
<dbReference type="Gene3D" id="2.130.10.10">
    <property type="entry name" value="YVTN repeat-like/Quinoprotein amine dehydrogenase"/>
    <property type="match status" value="1"/>
</dbReference>
<organism evidence="4">
    <name type="scientific">Graphocephala atropunctata</name>
    <dbReference type="NCBI Taxonomy" id="36148"/>
    <lineage>
        <taxon>Eukaryota</taxon>
        <taxon>Metazoa</taxon>
        <taxon>Ecdysozoa</taxon>
        <taxon>Arthropoda</taxon>
        <taxon>Hexapoda</taxon>
        <taxon>Insecta</taxon>
        <taxon>Pterygota</taxon>
        <taxon>Neoptera</taxon>
        <taxon>Paraneoptera</taxon>
        <taxon>Hemiptera</taxon>
        <taxon>Auchenorrhyncha</taxon>
        <taxon>Membracoidea</taxon>
        <taxon>Cicadellidae</taxon>
        <taxon>Cicadellinae</taxon>
        <taxon>Cicadellini</taxon>
        <taxon>Graphocephala</taxon>
    </lineage>
</organism>
<feature type="non-terminal residue" evidence="4">
    <location>
        <position position="1"/>
    </location>
</feature>
<reference evidence="4" key="1">
    <citation type="submission" date="2015-11" db="EMBL/GenBank/DDBJ databases">
        <title>De novo transcriptome assembly of four potential Pierce s Disease insect vectors from Arizona vineyards.</title>
        <authorList>
            <person name="Tassone E.E."/>
        </authorList>
    </citation>
    <scope>NUCLEOTIDE SEQUENCE</scope>
</reference>
<feature type="repeat" description="WD" evidence="3">
    <location>
        <begin position="410"/>
        <end position="442"/>
    </location>
</feature>